<keyword evidence="3" id="KW-0813">Transport</keyword>
<evidence type="ECO:0000256" key="7">
    <source>
        <dbReference type="ARBA" id="ARBA00023136"/>
    </source>
</evidence>
<feature type="transmembrane region" description="Helical" evidence="8">
    <location>
        <begin position="115"/>
        <end position="136"/>
    </location>
</feature>
<dbReference type="NCBIfam" id="TIGR00711">
    <property type="entry name" value="efflux_EmrB"/>
    <property type="match status" value="1"/>
</dbReference>
<feature type="transmembrane region" description="Helical" evidence="8">
    <location>
        <begin position="207"/>
        <end position="230"/>
    </location>
</feature>
<reference evidence="10" key="1">
    <citation type="journal article" date="2017" name="Appl. Environ. Microbiol.">
        <title>Molecular characterization of an Endozoicomonas-like organism causing infection in king scallop Pecten maximus L.</title>
        <authorList>
            <person name="Cano I."/>
            <person name="van Aerle R."/>
            <person name="Ross S."/>
            <person name="Verner-Jeffreys D.W."/>
            <person name="Paley R.K."/>
            <person name="Rimmer G."/>
            <person name="Ryder D."/>
            <person name="Hooper P."/>
            <person name="Stone D."/>
            <person name="Feist S.W."/>
        </authorList>
    </citation>
    <scope>NUCLEOTIDE SEQUENCE</scope>
</reference>
<protein>
    <submittedName>
        <fullName evidence="10">Multidrug export protein EmrB</fullName>
    </submittedName>
</protein>
<keyword evidence="7 8" id="KW-0472">Membrane</keyword>
<comment type="similarity">
    <text evidence="2">Belongs to the major facilitator superfamily. EmrB family.</text>
</comment>
<keyword evidence="6 8" id="KW-1133">Transmembrane helix</keyword>
<sequence>MKNSCLSSDDTGDDKKATSVEWLAVIGGVLAAFMAVLDIQIVNASLQNIQGALSASVEESTWLSTAYLIAEVVIIPLAGWLARVFGFRRYMLTCVSMFIIASVLCGFSFSLESMIVFRAVQGLFGGALIPLAYTLIMTTLSEAERPKGMAMFAISAVSAPAFGPALGGWLTDTWSWHWIFFINVIPGTLMLALLMRSLPKNPLNLKLLRTADWLGIITMAAGLACLQIVLEEGNLKDWFSSQYIVVLSLISLVSLLIFVVHELSCSQPVVNLRLLKSPRFGFGVLANMGIGFCLYSAVYLLPMYLGQVQGYNPTDIGLVIMWMGVPQLLIVPLVPGLMKRFGSVPVALTGIVFFTAGFFLSTRLNPDFSGPQFHWIQIIRAMGLPLIMTPLMVMTTEGISVRYAADASGLFNILRNLGGAIGMAVMATLLTNRTLLHDARIREDLPDTWEQLSAMFAHFPAAGTEQKVALLSAEINRQASIMAFSDDFMLLALVMVFCFIMVVVSGRGTNHRLDSTIA</sequence>
<proteinExistence type="inferred from homology"/>
<feature type="transmembrane region" description="Helical" evidence="8">
    <location>
        <begin position="176"/>
        <end position="195"/>
    </location>
</feature>
<feature type="transmembrane region" description="Helical" evidence="8">
    <location>
        <begin position="413"/>
        <end position="430"/>
    </location>
</feature>
<dbReference type="SUPFAM" id="SSF103473">
    <property type="entry name" value="MFS general substrate transporter"/>
    <property type="match status" value="1"/>
</dbReference>
<feature type="transmembrane region" description="Helical" evidence="8">
    <location>
        <begin position="89"/>
        <end position="109"/>
    </location>
</feature>
<dbReference type="PANTHER" id="PTHR42718">
    <property type="entry name" value="MAJOR FACILITATOR SUPERFAMILY MULTIDRUG TRANSPORTER MFSC"/>
    <property type="match status" value="1"/>
</dbReference>
<dbReference type="Gene3D" id="1.20.1720.10">
    <property type="entry name" value="Multidrug resistance protein D"/>
    <property type="match status" value="1"/>
</dbReference>
<dbReference type="CDD" id="cd17503">
    <property type="entry name" value="MFS_LmrB_MDR_like"/>
    <property type="match status" value="1"/>
</dbReference>
<keyword evidence="4" id="KW-1003">Cell membrane</keyword>
<dbReference type="PROSITE" id="PS50850">
    <property type="entry name" value="MFS"/>
    <property type="match status" value="1"/>
</dbReference>
<feature type="transmembrane region" description="Helical" evidence="8">
    <location>
        <begin position="148"/>
        <end position="170"/>
    </location>
</feature>
<evidence type="ECO:0000256" key="8">
    <source>
        <dbReference type="SAM" id="Phobius"/>
    </source>
</evidence>
<feature type="transmembrane region" description="Helical" evidence="8">
    <location>
        <begin position="488"/>
        <end position="506"/>
    </location>
</feature>
<feature type="transmembrane region" description="Helical" evidence="8">
    <location>
        <begin position="280"/>
        <end position="304"/>
    </location>
</feature>
<evidence type="ECO:0000256" key="2">
    <source>
        <dbReference type="ARBA" id="ARBA00008537"/>
    </source>
</evidence>
<dbReference type="InterPro" id="IPR036259">
    <property type="entry name" value="MFS_trans_sf"/>
</dbReference>
<evidence type="ECO:0000256" key="6">
    <source>
        <dbReference type="ARBA" id="ARBA00022989"/>
    </source>
</evidence>
<dbReference type="GO" id="GO:0005886">
    <property type="term" value="C:plasma membrane"/>
    <property type="evidence" value="ECO:0007669"/>
    <property type="project" value="UniProtKB-SubCell"/>
</dbReference>
<feature type="transmembrane region" description="Helical" evidence="8">
    <location>
        <begin position="242"/>
        <end position="260"/>
    </location>
</feature>
<evidence type="ECO:0000259" key="9">
    <source>
        <dbReference type="PROSITE" id="PS50850"/>
    </source>
</evidence>
<dbReference type="Pfam" id="PF07690">
    <property type="entry name" value="MFS_1"/>
    <property type="match status" value="1"/>
</dbReference>
<comment type="subcellular location">
    <subcellularLocation>
        <location evidence="1">Cell membrane</location>
        <topology evidence="1">Multi-pass membrane protein</topology>
    </subcellularLocation>
</comment>
<feature type="transmembrane region" description="Helical" evidence="8">
    <location>
        <begin position="373"/>
        <end position="393"/>
    </location>
</feature>
<dbReference type="AlphaFoldDB" id="A0A2H9T3M8"/>
<dbReference type="EMBL" id="NSIT01000353">
    <property type="protein sequence ID" value="PJE77838.1"/>
    <property type="molecule type" value="Genomic_DNA"/>
</dbReference>
<evidence type="ECO:0000313" key="10">
    <source>
        <dbReference type="EMBL" id="PJE77838.1"/>
    </source>
</evidence>
<evidence type="ECO:0000256" key="3">
    <source>
        <dbReference type="ARBA" id="ARBA00022448"/>
    </source>
</evidence>
<dbReference type="GO" id="GO:0022857">
    <property type="term" value="F:transmembrane transporter activity"/>
    <property type="evidence" value="ECO:0007669"/>
    <property type="project" value="InterPro"/>
</dbReference>
<keyword evidence="5 8" id="KW-0812">Transmembrane</keyword>
<comment type="caution">
    <text evidence="10">The sequence shown here is derived from an EMBL/GenBank/DDBJ whole genome shotgun (WGS) entry which is preliminary data.</text>
</comment>
<feature type="transmembrane region" description="Helical" evidence="8">
    <location>
        <begin position="62"/>
        <end position="82"/>
    </location>
</feature>
<feature type="domain" description="Major facilitator superfamily (MFS) profile" evidence="9">
    <location>
        <begin position="24"/>
        <end position="510"/>
    </location>
</feature>
<gene>
    <name evidence="10" type="primary">emrB</name>
    <name evidence="10" type="ORF">CI610_03233</name>
</gene>
<dbReference type="PANTHER" id="PTHR42718:SF9">
    <property type="entry name" value="MAJOR FACILITATOR SUPERFAMILY MULTIDRUG TRANSPORTER MFSC"/>
    <property type="match status" value="1"/>
</dbReference>
<accession>A0A2H9T3M8</accession>
<evidence type="ECO:0000256" key="4">
    <source>
        <dbReference type="ARBA" id="ARBA00022475"/>
    </source>
</evidence>
<evidence type="ECO:0000256" key="1">
    <source>
        <dbReference type="ARBA" id="ARBA00004651"/>
    </source>
</evidence>
<dbReference type="InterPro" id="IPR020846">
    <property type="entry name" value="MFS_dom"/>
</dbReference>
<feature type="transmembrane region" description="Helical" evidence="8">
    <location>
        <begin position="20"/>
        <end position="42"/>
    </location>
</feature>
<organism evidence="10">
    <name type="scientific">invertebrate metagenome</name>
    <dbReference type="NCBI Taxonomy" id="1711999"/>
    <lineage>
        <taxon>unclassified sequences</taxon>
        <taxon>metagenomes</taxon>
        <taxon>organismal metagenomes</taxon>
    </lineage>
</organism>
<dbReference type="InterPro" id="IPR011701">
    <property type="entry name" value="MFS"/>
</dbReference>
<dbReference type="Gene3D" id="1.20.1250.20">
    <property type="entry name" value="MFS general substrate transporter like domains"/>
    <property type="match status" value="1"/>
</dbReference>
<evidence type="ECO:0000256" key="5">
    <source>
        <dbReference type="ARBA" id="ARBA00022692"/>
    </source>
</evidence>
<dbReference type="InterPro" id="IPR004638">
    <property type="entry name" value="EmrB-like"/>
</dbReference>
<feature type="transmembrane region" description="Helical" evidence="8">
    <location>
        <begin position="341"/>
        <end position="361"/>
    </location>
</feature>
<feature type="transmembrane region" description="Helical" evidence="8">
    <location>
        <begin position="316"/>
        <end position="334"/>
    </location>
</feature>
<name>A0A2H9T3M8_9ZZZZ</name>